<dbReference type="OrthoDB" id="9793216at2"/>
<keyword evidence="3" id="KW-1185">Reference proteome</keyword>
<gene>
    <name evidence="2" type="ORF">VC82_2727</name>
</gene>
<proteinExistence type="predicted"/>
<dbReference type="Proteomes" id="UP000032726">
    <property type="component" value="Chromosome"/>
</dbReference>
<dbReference type="KEGG" id="mlt:VC82_2727"/>
<dbReference type="AlphaFoldDB" id="A0A0D5YVM7"/>
<sequence>MVLPNNLKADEYHPFYGTYVKLVQNAPLNDTLGQGKKRFVDFLQAIPIEKYPYRYAENKWSVAELVLHIIDAERVFQYRALRFARNDATPLQGFDQDCYVPESNAGKRTKDSIIWEYETVRNATISLFGSFEPEALLRKGLASGSPMSVRALGFVICGHQMHHQKILEERYL</sequence>
<dbReference type="STRING" id="516051.VC82_2727"/>
<dbReference type="EMBL" id="CP011071">
    <property type="protein sequence ID" value="AKA36285.1"/>
    <property type="molecule type" value="Genomic_DNA"/>
</dbReference>
<evidence type="ECO:0000259" key="1">
    <source>
        <dbReference type="Pfam" id="PF12867"/>
    </source>
</evidence>
<dbReference type="SUPFAM" id="SSF109854">
    <property type="entry name" value="DinB/YfiT-like putative metalloenzymes"/>
    <property type="match status" value="1"/>
</dbReference>
<organism evidence="2 3">
    <name type="scientific">Flagellimonas lutaonensis</name>
    <dbReference type="NCBI Taxonomy" id="516051"/>
    <lineage>
        <taxon>Bacteria</taxon>
        <taxon>Pseudomonadati</taxon>
        <taxon>Bacteroidota</taxon>
        <taxon>Flavobacteriia</taxon>
        <taxon>Flavobacteriales</taxon>
        <taxon>Flavobacteriaceae</taxon>
        <taxon>Flagellimonas</taxon>
    </lineage>
</organism>
<accession>A0A0D5YVM7</accession>
<dbReference type="RefSeq" id="WP_045802843.1">
    <property type="nucleotide sequence ID" value="NZ_CP011071.1"/>
</dbReference>
<dbReference type="Pfam" id="PF12867">
    <property type="entry name" value="DinB_2"/>
    <property type="match status" value="1"/>
</dbReference>
<protein>
    <submittedName>
        <fullName evidence="2">Damage-inducible protein DinB</fullName>
    </submittedName>
</protein>
<dbReference type="InterPro" id="IPR024775">
    <property type="entry name" value="DinB-like"/>
</dbReference>
<name>A0A0D5YVM7_9FLAO</name>
<evidence type="ECO:0000313" key="2">
    <source>
        <dbReference type="EMBL" id="AKA36285.1"/>
    </source>
</evidence>
<dbReference type="HOGENOM" id="CLU_105789_2_0_10"/>
<dbReference type="Gene3D" id="1.20.120.450">
    <property type="entry name" value="dinb family like domain"/>
    <property type="match status" value="1"/>
</dbReference>
<dbReference type="PATRIC" id="fig|516051.4.peg.2796"/>
<reference evidence="2 3" key="1">
    <citation type="submission" date="2015-03" db="EMBL/GenBank/DDBJ databases">
        <title>Complete genome sequence of Muricauda lutaonensis CC-HSB-11T, isolated from a coastal hot spring.</title>
        <authorList>
            <person name="Kim K.M."/>
        </authorList>
    </citation>
    <scope>NUCLEOTIDE SEQUENCE [LARGE SCALE GENOMIC DNA]</scope>
    <source>
        <strain evidence="2 3">CC-HSB-11</strain>
    </source>
</reference>
<feature type="domain" description="DinB-like" evidence="1">
    <location>
        <begin position="35"/>
        <end position="165"/>
    </location>
</feature>
<evidence type="ECO:0000313" key="3">
    <source>
        <dbReference type="Proteomes" id="UP000032726"/>
    </source>
</evidence>
<dbReference type="InterPro" id="IPR034660">
    <property type="entry name" value="DinB/YfiT-like"/>
</dbReference>